<protein>
    <submittedName>
        <fullName evidence="3">Clavaminate synthase-like protein</fullName>
    </submittedName>
</protein>
<evidence type="ECO:0000259" key="2">
    <source>
        <dbReference type="PROSITE" id="PS51471"/>
    </source>
</evidence>
<dbReference type="InterPro" id="IPR005123">
    <property type="entry name" value="Oxoglu/Fe-dep_dioxygenase_dom"/>
</dbReference>
<keyword evidence="1" id="KW-0479">Metal-binding</keyword>
<comment type="caution">
    <text evidence="3">The sequence shown here is derived from an EMBL/GenBank/DDBJ whole genome shotgun (WGS) entry which is preliminary data.</text>
</comment>
<keyword evidence="4" id="KW-1185">Reference proteome</keyword>
<keyword evidence="1" id="KW-0560">Oxidoreductase</keyword>
<dbReference type="InterPro" id="IPR027443">
    <property type="entry name" value="IPNS-like_sf"/>
</dbReference>
<dbReference type="Gene3D" id="2.60.120.330">
    <property type="entry name" value="B-lactam Antibiotic, Isopenicillin N Synthase, Chain"/>
    <property type="match status" value="1"/>
</dbReference>
<dbReference type="GO" id="GO:0046872">
    <property type="term" value="F:metal ion binding"/>
    <property type="evidence" value="ECO:0007669"/>
    <property type="project" value="UniProtKB-KW"/>
</dbReference>
<gene>
    <name evidence="3" type="ORF">F8M41_012094</name>
</gene>
<dbReference type="PROSITE" id="PS51471">
    <property type="entry name" value="FE2OG_OXY"/>
    <property type="match status" value="1"/>
</dbReference>
<dbReference type="PRINTS" id="PR00682">
    <property type="entry name" value="IPNSYNTHASE"/>
</dbReference>
<organism evidence="3 4">
    <name type="scientific">Gigaspora margarita</name>
    <dbReference type="NCBI Taxonomy" id="4874"/>
    <lineage>
        <taxon>Eukaryota</taxon>
        <taxon>Fungi</taxon>
        <taxon>Fungi incertae sedis</taxon>
        <taxon>Mucoromycota</taxon>
        <taxon>Glomeromycotina</taxon>
        <taxon>Glomeromycetes</taxon>
        <taxon>Diversisporales</taxon>
        <taxon>Gigasporaceae</taxon>
        <taxon>Gigaspora</taxon>
    </lineage>
</organism>
<dbReference type="Proteomes" id="UP000439903">
    <property type="component" value="Unassembled WGS sequence"/>
</dbReference>
<feature type="domain" description="Fe2OG dioxygenase" evidence="2">
    <location>
        <begin position="238"/>
        <end position="345"/>
    </location>
</feature>
<dbReference type="OrthoDB" id="288590at2759"/>
<dbReference type="SUPFAM" id="SSF51197">
    <property type="entry name" value="Clavaminate synthase-like"/>
    <property type="match status" value="1"/>
</dbReference>
<dbReference type="EMBL" id="WTPW01002463">
    <property type="protein sequence ID" value="KAF0381426.1"/>
    <property type="molecule type" value="Genomic_DNA"/>
</dbReference>
<evidence type="ECO:0000313" key="4">
    <source>
        <dbReference type="Proteomes" id="UP000439903"/>
    </source>
</evidence>
<dbReference type="Pfam" id="PF03171">
    <property type="entry name" value="2OG-FeII_Oxy"/>
    <property type="match status" value="1"/>
</dbReference>
<name>A0A8H3WYL7_GIGMA</name>
<dbReference type="InterPro" id="IPR044861">
    <property type="entry name" value="IPNS-like_FE2OG_OXY"/>
</dbReference>
<evidence type="ECO:0000313" key="3">
    <source>
        <dbReference type="EMBL" id="KAF0381426.1"/>
    </source>
</evidence>
<comment type="similarity">
    <text evidence="1">Belongs to the iron/ascorbate-dependent oxidoreductase family.</text>
</comment>
<sequence length="421" mass="48818">MMYFSHSPNFRNDTILLIYDECEITITITIYFNDCNSDIKIIYLNNEKSNKKIKKKKMANNQMDFTSLPILDYSLVQNFKVDEFLSQLRNALFRIGFLYVKNHPIPEELITKIKSYSDELFNLPTFEKLRIEMCNSPQFVGYNKLAAEKTKDIDDQREQFDFSTELPYTWKEGDPIYRRLRGPNQWPDEKYVPGFKETLLEYIKRMSNFSLEFMQLIALSLGLPSDSFDKFLDPPDKQMNRLKIVKYPPLNALALGPYDSAQGVGPHKDPWLTFLLQCNNVMGLQVQNHKGDWINVPPIEGTFVVNIGVGIEAVTKGVAVATTHRVLTPPTGSIPRISIPFFQMLSYDVMLEPLDVPEDIMRQAPRSIVSDADKIYEERFYKNIGTAQILNRVSSHPDVAKRHYPELFAELEKQQQKHDKY</sequence>
<accession>A0A8H3WYL7</accession>
<dbReference type="Pfam" id="PF14226">
    <property type="entry name" value="DIOX_N"/>
    <property type="match status" value="1"/>
</dbReference>
<dbReference type="InterPro" id="IPR026992">
    <property type="entry name" value="DIOX_N"/>
</dbReference>
<evidence type="ECO:0000256" key="1">
    <source>
        <dbReference type="RuleBase" id="RU003682"/>
    </source>
</evidence>
<dbReference type="AlphaFoldDB" id="A0A8H3WYL7"/>
<dbReference type="InterPro" id="IPR050231">
    <property type="entry name" value="Iron_ascorbate_oxido_reductase"/>
</dbReference>
<keyword evidence="1" id="KW-0408">Iron</keyword>
<proteinExistence type="inferred from homology"/>
<dbReference type="PANTHER" id="PTHR47990">
    <property type="entry name" value="2-OXOGLUTARATE (2OG) AND FE(II)-DEPENDENT OXYGENASE SUPERFAMILY PROTEIN-RELATED"/>
    <property type="match status" value="1"/>
</dbReference>
<reference evidence="3 4" key="1">
    <citation type="journal article" date="2019" name="Environ. Microbiol.">
        <title>At the nexus of three kingdoms: the genome of the mycorrhizal fungus Gigaspora margarita provides insights into plant, endobacterial and fungal interactions.</title>
        <authorList>
            <person name="Venice F."/>
            <person name="Ghignone S."/>
            <person name="Salvioli di Fossalunga A."/>
            <person name="Amselem J."/>
            <person name="Novero M."/>
            <person name="Xianan X."/>
            <person name="Sedzielewska Toro K."/>
            <person name="Morin E."/>
            <person name="Lipzen A."/>
            <person name="Grigoriev I.V."/>
            <person name="Henrissat B."/>
            <person name="Martin F.M."/>
            <person name="Bonfante P."/>
        </authorList>
    </citation>
    <scope>NUCLEOTIDE SEQUENCE [LARGE SCALE GENOMIC DNA]</scope>
    <source>
        <strain evidence="3 4">BEG34</strain>
    </source>
</reference>
<dbReference type="GO" id="GO:0016491">
    <property type="term" value="F:oxidoreductase activity"/>
    <property type="evidence" value="ECO:0007669"/>
    <property type="project" value="UniProtKB-KW"/>
</dbReference>